<organism evidence="2 3">
    <name type="scientific">Flavobacterium agrisoli</name>
    <dbReference type="NCBI Taxonomy" id="2793066"/>
    <lineage>
        <taxon>Bacteria</taxon>
        <taxon>Pseudomonadati</taxon>
        <taxon>Bacteroidota</taxon>
        <taxon>Flavobacteriia</taxon>
        <taxon>Flavobacteriales</taxon>
        <taxon>Flavobacteriaceae</taxon>
        <taxon>Flavobacterium</taxon>
    </lineage>
</organism>
<feature type="signal peptide" evidence="1">
    <location>
        <begin position="1"/>
        <end position="22"/>
    </location>
</feature>
<protein>
    <submittedName>
        <fullName evidence="2">Uncharacterized protein</fullName>
    </submittedName>
</protein>
<keyword evidence="3" id="KW-1185">Reference proteome</keyword>
<evidence type="ECO:0000313" key="2">
    <source>
        <dbReference type="EMBL" id="MBK0369052.1"/>
    </source>
</evidence>
<dbReference type="PROSITE" id="PS50890">
    <property type="entry name" value="PUA"/>
    <property type="match status" value="1"/>
</dbReference>
<dbReference type="RefSeq" id="WP_200104962.1">
    <property type="nucleotide sequence ID" value="NZ_JAEHFV010000001.1"/>
</dbReference>
<dbReference type="AlphaFoldDB" id="A0A934PK29"/>
<comment type="caution">
    <text evidence="2">The sequence shown here is derived from an EMBL/GenBank/DDBJ whole genome shotgun (WGS) entry which is preliminary data.</text>
</comment>
<feature type="chain" id="PRO_5037941795" evidence="1">
    <location>
        <begin position="23"/>
        <end position="119"/>
    </location>
</feature>
<gene>
    <name evidence="2" type="ORF">I5M07_04315</name>
</gene>
<dbReference type="EMBL" id="JAEHFV010000001">
    <property type="protein sequence ID" value="MBK0369052.1"/>
    <property type="molecule type" value="Genomic_DNA"/>
</dbReference>
<name>A0A934PK29_9FLAO</name>
<sequence>MKELIFKICLVVSFFVSTMSFAQSLNKNSLLSELNNTNGVSLNAQEKASYEKANADLATGLFNMDKKNLPKDQRDKEIDNLFDKRNNSLKSTLGPGKSSGLTKNINQTKRKIKLAKLVL</sequence>
<dbReference type="Proteomes" id="UP000609172">
    <property type="component" value="Unassembled WGS sequence"/>
</dbReference>
<accession>A0A934PK29</accession>
<reference evidence="2" key="1">
    <citation type="submission" date="2020-12" db="EMBL/GenBank/DDBJ databases">
        <title>Bacterial novel species Flavobacterium sp. SE-1-e isolated from soil.</title>
        <authorList>
            <person name="Jung H.-Y."/>
        </authorList>
    </citation>
    <scope>NUCLEOTIDE SEQUENCE</scope>
    <source>
        <strain evidence="2">SE-1-e</strain>
    </source>
</reference>
<proteinExistence type="predicted"/>
<keyword evidence="1" id="KW-0732">Signal</keyword>
<evidence type="ECO:0000256" key="1">
    <source>
        <dbReference type="SAM" id="SignalP"/>
    </source>
</evidence>
<evidence type="ECO:0000313" key="3">
    <source>
        <dbReference type="Proteomes" id="UP000609172"/>
    </source>
</evidence>